<evidence type="ECO:0000256" key="1">
    <source>
        <dbReference type="ARBA" id="ARBA00022605"/>
    </source>
</evidence>
<dbReference type="InterPro" id="IPR000623">
    <property type="entry name" value="Shikimate_kinase/TSH1"/>
</dbReference>
<dbReference type="GO" id="GO:0008652">
    <property type="term" value="P:amino acid biosynthetic process"/>
    <property type="evidence" value="ECO:0007669"/>
    <property type="project" value="UniProtKB-KW"/>
</dbReference>
<comment type="subcellular location">
    <subcellularLocation>
        <location evidence="7">Cytoplasm</location>
    </subcellularLocation>
</comment>
<gene>
    <name evidence="7" type="primary">aroK</name>
    <name evidence="8" type="ORF">CH357_14495</name>
</gene>
<comment type="subunit">
    <text evidence="7">Monomer.</text>
</comment>
<keyword evidence="7" id="KW-0460">Magnesium</keyword>
<dbReference type="AlphaFoldDB" id="A0A2M9XAR5"/>
<dbReference type="GO" id="GO:0000287">
    <property type="term" value="F:magnesium ion binding"/>
    <property type="evidence" value="ECO:0007669"/>
    <property type="project" value="UniProtKB-UniRule"/>
</dbReference>
<evidence type="ECO:0000256" key="5">
    <source>
        <dbReference type="ARBA" id="ARBA00022840"/>
    </source>
</evidence>
<reference evidence="8 9" key="1">
    <citation type="submission" date="2017-07" db="EMBL/GenBank/DDBJ databases">
        <title>Leptospira spp. isolated from tropical soils.</title>
        <authorList>
            <person name="Thibeaux R."/>
            <person name="Iraola G."/>
            <person name="Ferres I."/>
            <person name="Bierque E."/>
            <person name="Girault D."/>
            <person name="Soupe-Gilbert M.-E."/>
            <person name="Picardeau M."/>
            <person name="Goarant C."/>
        </authorList>
    </citation>
    <scope>NUCLEOTIDE SEQUENCE [LARGE SCALE GENOMIC DNA]</scope>
    <source>
        <strain evidence="8 9">MCA1-C-A1</strain>
    </source>
</reference>
<dbReference type="Proteomes" id="UP000232196">
    <property type="component" value="Unassembled WGS sequence"/>
</dbReference>
<evidence type="ECO:0000256" key="6">
    <source>
        <dbReference type="ARBA" id="ARBA00023141"/>
    </source>
</evidence>
<comment type="cofactor">
    <cofactor evidence="7">
        <name>Mg(2+)</name>
        <dbReference type="ChEBI" id="CHEBI:18420"/>
    </cofactor>
    <text evidence="7">Binds 1 Mg(2+) ion per subunit.</text>
</comment>
<feature type="binding site" evidence="7">
    <location>
        <position position="82"/>
    </location>
    <ligand>
        <name>substrate</name>
    </ligand>
</feature>
<dbReference type="Gene3D" id="3.40.50.300">
    <property type="entry name" value="P-loop containing nucleotide triphosphate hydrolases"/>
    <property type="match status" value="1"/>
</dbReference>
<keyword evidence="7" id="KW-0479">Metal-binding</keyword>
<evidence type="ECO:0000256" key="7">
    <source>
        <dbReference type="HAMAP-Rule" id="MF_00109"/>
    </source>
</evidence>
<organism evidence="8 9">
    <name type="scientific">Leptospira hartskeerlii</name>
    <dbReference type="NCBI Taxonomy" id="2023177"/>
    <lineage>
        <taxon>Bacteria</taxon>
        <taxon>Pseudomonadati</taxon>
        <taxon>Spirochaetota</taxon>
        <taxon>Spirochaetia</taxon>
        <taxon>Leptospirales</taxon>
        <taxon>Leptospiraceae</taxon>
        <taxon>Leptospira</taxon>
    </lineage>
</organism>
<feature type="binding site" evidence="7">
    <location>
        <position position="15"/>
    </location>
    <ligand>
        <name>Mg(2+)</name>
        <dbReference type="ChEBI" id="CHEBI:18420"/>
    </ligand>
</feature>
<dbReference type="InterPro" id="IPR031322">
    <property type="entry name" value="Shikimate/glucono_kinase"/>
</dbReference>
<dbReference type="GO" id="GO:0009073">
    <property type="term" value="P:aromatic amino acid family biosynthetic process"/>
    <property type="evidence" value="ECO:0007669"/>
    <property type="project" value="UniProtKB-KW"/>
</dbReference>
<keyword evidence="3 7" id="KW-0547">Nucleotide-binding</keyword>
<dbReference type="SUPFAM" id="SSF52540">
    <property type="entry name" value="P-loop containing nucleoside triphosphate hydrolases"/>
    <property type="match status" value="1"/>
</dbReference>
<dbReference type="GO" id="GO:0005524">
    <property type="term" value="F:ATP binding"/>
    <property type="evidence" value="ECO:0007669"/>
    <property type="project" value="UniProtKB-UniRule"/>
</dbReference>
<protein>
    <recommendedName>
        <fullName evidence="7">Shikimate kinase</fullName>
        <shortName evidence="7">SK</shortName>
        <ecNumber evidence="7">2.7.1.71</ecNumber>
    </recommendedName>
</protein>
<dbReference type="GO" id="GO:0004765">
    <property type="term" value="F:shikimate kinase activity"/>
    <property type="evidence" value="ECO:0007669"/>
    <property type="project" value="UniProtKB-UniRule"/>
</dbReference>
<dbReference type="RefSeq" id="WP_100707484.1">
    <property type="nucleotide sequence ID" value="NZ_NPDL01000006.1"/>
</dbReference>
<dbReference type="CDD" id="cd00464">
    <property type="entry name" value="SK"/>
    <property type="match status" value="1"/>
</dbReference>
<dbReference type="EMBL" id="NPDN01000007">
    <property type="protein sequence ID" value="PJZ24790.1"/>
    <property type="molecule type" value="Genomic_DNA"/>
</dbReference>
<keyword evidence="5 7" id="KW-0067">ATP-binding</keyword>
<dbReference type="UniPathway" id="UPA00053">
    <property type="reaction ID" value="UER00088"/>
</dbReference>
<evidence type="ECO:0000313" key="8">
    <source>
        <dbReference type="EMBL" id="PJZ24790.1"/>
    </source>
</evidence>
<proteinExistence type="inferred from homology"/>
<keyword evidence="1 7" id="KW-0028">Amino-acid biosynthesis</keyword>
<comment type="caution">
    <text evidence="8">The sequence shown here is derived from an EMBL/GenBank/DDBJ whole genome shotgun (WGS) entry which is preliminary data.</text>
</comment>
<evidence type="ECO:0000256" key="3">
    <source>
        <dbReference type="ARBA" id="ARBA00022741"/>
    </source>
</evidence>
<keyword evidence="7" id="KW-0963">Cytoplasm</keyword>
<feature type="binding site" evidence="7">
    <location>
        <position position="130"/>
    </location>
    <ligand>
        <name>ATP</name>
        <dbReference type="ChEBI" id="CHEBI:30616"/>
    </ligand>
</feature>
<dbReference type="GO" id="GO:0005829">
    <property type="term" value="C:cytosol"/>
    <property type="evidence" value="ECO:0007669"/>
    <property type="project" value="TreeGrafter"/>
</dbReference>
<keyword evidence="9" id="KW-1185">Reference proteome</keyword>
<accession>A0A2M9XAR5</accession>
<dbReference type="PANTHER" id="PTHR21087">
    <property type="entry name" value="SHIKIMATE KINASE"/>
    <property type="match status" value="1"/>
</dbReference>
<feature type="binding site" evidence="7">
    <location>
        <begin position="11"/>
        <end position="16"/>
    </location>
    <ligand>
        <name>ATP</name>
        <dbReference type="ChEBI" id="CHEBI:30616"/>
    </ligand>
</feature>
<feature type="binding site" evidence="7">
    <location>
        <position position="163"/>
    </location>
    <ligand>
        <name>ATP</name>
        <dbReference type="ChEBI" id="CHEBI:30616"/>
    </ligand>
</feature>
<dbReference type="PANTHER" id="PTHR21087:SF16">
    <property type="entry name" value="SHIKIMATE KINASE 1, CHLOROPLASTIC"/>
    <property type="match status" value="1"/>
</dbReference>
<keyword evidence="4 7" id="KW-0418">Kinase</keyword>
<comment type="similarity">
    <text evidence="7">Belongs to the shikimate kinase family.</text>
</comment>
<evidence type="ECO:0000313" key="9">
    <source>
        <dbReference type="Proteomes" id="UP000232196"/>
    </source>
</evidence>
<feature type="binding site" evidence="7">
    <location>
        <position position="146"/>
    </location>
    <ligand>
        <name>substrate</name>
    </ligand>
</feature>
<dbReference type="Pfam" id="PF01202">
    <property type="entry name" value="SKI"/>
    <property type="match status" value="1"/>
</dbReference>
<comment type="function">
    <text evidence="7">Catalyzes the specific phosphorylation of the 3-hydroxyl group of shikimic acid using ATP as a cosubstrate.</text>
</comment>
<keyword evidence="2 7" id="KW-0808">Transferase</keyword>
<evidence type="ECO:0000256" key="2">
    <source>
        <dbReference type="ARBA" id="ARBA00022679"/>
    </source>
</evidence>
<dbReference type="GO" id="GO:0009423">
    <property type="term" value="P:chorismate biosynthetic process"/>
    <property type="evidence" value="ECO:0007669"/>
    <property type="project" value="UniProtKB-UniRule"/>
</dbReference>
<dbReference type="HAMAP" id="MF_00109">
    <property type="entry name" value="Shikimate_kinase"/>
    <property type="match status" value="1"/>
</dbReference>
<dbReference type="PRINTS" id="PR01100">
    <property type="entry name" value="SHIKIMTKNASE"/>
</dbReference>
<feature type="binding site" evidence="7">
    <location>
        <position position="60"/>
    </location>
    <ligand>
        <name>substrate</name>
    </ligand>
</feature>
<dbReference type="EC" id="2.7.1.71" evidence="7"/>
<comment type="pathway">
    <text evidence="7">Metabolic intermediate biosynthesis; chorismate biosynthesis; chorismate from D-erythrose 4-phosphate and phosphoenolpyruvate: step 5/7.</text>
</comment>
<evidence type="ECO:0000256" key="4">
    <source>
        <dbReference type="ARBA" id="ARBA00022777"/>
    </source>
</evidence>
<dbReference type="InterPro" id="IPR027417">
    <property type="entry name" value="P-loop_NTPase"/>
</dbReference>
<comment type="catalytic activity">
    <reaction evidence="7">
        <text>shikimate + ATP = 3-phosphoshikimate + ADP + H(+)</text>
        <dbReference type="Rhea" id="RHEA:13121"/>
        <dbReference type="ChEBI" id="CHEBI:15378"/>
        <dbReference type="ChEBI" id="CHEBI:30616"/>
        <dbReference type="ChEBI" id="CHEBI:36208"/>
        <dbReference type="ChEBI" id="CHEBI:145989"/>
        <dbReference type="ChEBI" id="CHEBI:456216"/>
        <dbReference type="EC" id="2.7.1.71"/>
    </reaction>
</comment>
<sequence length="179" mass="19977">MKNIALIGPRGVGKSKISRKLSKLTGKPVISTDMIAVYLTGGVSIPDFVKSHSGNWKPFRDLEFQILKQISGSKNLILDCGGGILFDQDESGKEIVSERKVDILKETAFVISLSRKSEYLVEKIQNDPTRPPLSSVLSYKTILESRLPQYRAHSDIQIALDDRSTEEVCEEILRRSGWA</sequence>
<keyword evidence="6 7" id="KW-0057">Aromatic amino acid biosynthesis</keyword>
<feature type="binding site" evidence="7">
    <location>
        <position position="33"/>
    </location>
    <ligand>
        <name>substrate</name>
    </ligand>
</feature>
<name>A0A2M9XAR5_9LEPT</name>
<dbReference type="OrthoDB" id="9800332at2"/>